<evidence type="ECO:0000313" key="4">
    <source>
        <dbReference type="Proteomes" id="UP001561046"/>
    </source>
</evidence>
<dbReference type="Gene3D" id="1.10.10.10">
    <property type="entry name" value="Winged helix-like DNA-binding domain superfamily/Winged helix DNA-binding domain"/>
    <property type="match status" value="1"/>
</dbReference>
<evidence type="ECO:0000313" key="3">
    <source>
        <dbReference type="EMBL" id="MEX8192770.1"/>
    </source>
</evidence>
<dbReference type="EMBL" id="JBFYGN010000007">
    <property type="protein sequence ID" value="MEX8192770.1"/>
    <property type="molecule type" value="Genomic_DNA"/>
</dbReference>
<dbReference type="Pfam" id="PF12802">
    <property type="entry name" value="MarR_2"/>
    <property type="match status" value="1"/>
</dbReference>
<dbReference type="SUPFAM" id="SSF46785">
    <property type="entry name" value="Winged helix' DNA-binding domain"/>
    <property type="match status" value="1"/>
</dbReference>
<dbReference type="InterPro" id="IPR039422">
    <property type="entry name" value="MarR/SlyA-like"/>
</dbReference>
<dbReference type="InterPro" id="IPR036390">
    <property type="entry name" value="WH_DNA-bd_sf"/>
</dbReference>
<dbReference type="InterPro" id="IPR000835">
    <property type="entry name" value="HTH_MarR-typ"/>
</dbReference>
<keyword evidence="4" id="KW-1185">Reference proteome</keyword>
<gene>
    <name evidence="3" type="ORF">AB6724_07940</name>
</gene>
<dbReference type="PRINTS" id="PR00598">
    <property type="entry name" value="HTHMARR"/>
</dbReference>
<dbReference type="PROSITE" id="PS50995">
    <property type="entry name" value="HTH_MARR_2"/>
    <property type="match status" value="1"/>
</dbReference>
<proteinExistence type="predicted"/>
<sequence>MPKDRSHPWRQPSELDDLFLYHLARLMSATGGMVVRLCEGGFGITRREWRMLGLLADKGAMQPSQLAELAQLDRTRTSRTVSTLIAKGLVQKQGIAGDGRQALLRLSEAGQALHAALFPQIQRINQELLADIGDAELQLLSQLFARIRVRAAAMQQQGDFPKAERRRGRSSSRPAA</sequence>
<dbReference type="PANTHER" id="PTHR33164">
    <property type="entry name" value="TRANSCRIPTIONAL REGULATOR, MARR FAMILY"/>
    <property type="match status" value="1"/>
</dbReference>
<reference evidence="3 4" key="1">
    <citation type="journal article" date="2013" name="Int. J. Syst. Evol. Microbiol.">
        <title>Comamonas guangdongensis sp. nov., isolated from subterranean forest sediment, and emended description of the genus Comamonas.</title>
        <authorList>
            <person name="Zhang J."/>
            <person name="Wang Y."/>
            <person name="Zhou S."/>
            <person name="Wu C."/>
            <person name="He J."/>
            <person name="Li F."/>
        </authorList>
    </citation>
    <scope>NUCLEOTIDE SEQUENCE [LARGE SCALE GENOMIC DNA]</scope>
    <source>
        <strain evidence="3 4">CCTCC AB2011133</strain>
    </source>
</reference>
<name>A0ABV3ZTU8_9BURK</name>
<feature type="region of interest" description="Disordered" evidence="1">
    <location>
        <begin position="155"/>
        <end position="176"/>
    </location>
</feature>
<accession>A0ABV3ZTU8</accession>
<dbReference type="SMART" id="SM00347">
    <property type="entry name" value="HTH_MARR"/>
    <property type="match status" value="1"/>
</dbReference>
<evidence type="ECO:0000259" key="2">
    <source>
        <dbReference type="PROSITE" id="PS50995"/>
    </source>
</evidence>
<dbReference type="PANTHER" id="PTHR33164:SF95">
    <property type="entry name" value="TRANSCRIPTIONAL REGULATOR"/>
    <property type="match status" value="1"/>
</dbReference>
<dbReference type="InterPro" id="IPR036388">
    <property type="entry name" value="WH-like_DNA-bd_sf"/>
</dbReference>
<evidence type="ECO:0000256" key="1">
    <source>
        <dbReference type="SAM" id="MobiDB-lite"/>
    </source>
</evidence>
<dbReference type="Proteomes" id="UP001561046">
    <property type="component" value="Unassembled WGS sequence"/>
</dbReference>
<organism evidence="3 4">
    <name type="scientific">Comamonas guangdongensis</name>
    <dbReference type="NCBI Taxonomy" id="510515"/>
    <lineage>
        <taxon>Bacteria</taxon>
        <taxon>Pseudomonadati</taxon>
        <taxon>Pseudomonadota</taxon>
        <taxon>Betaproteobacteria</taxon>
        <taxon>Burkholderiales</taxon>
        <taxon>Comamonadaceae</taxon>
        <taxon>Comamonas</taxon>
    </lineage>
</organism>
<protein>
    <submittedName>
        <fullName evidence="3">MarR family winged helix-turn-helix transcriptional regulator</fullName>
    </submittedName>
</protein>
<feature type="domain" description="HTH marR-type" evidence="2">
    <location>
        <begin position="16"/>
        <end position="149"/>
    </location>
</feature>
<dbReference type="RefSeq" id="WP_369337973.1">
    <property type="nucleotide sequence ID" value="NZ_JBFYGN010000007.1"/>
</dbReference>
<comment type="caution">
    <text evidence="3">The sequence shown here is derived from an EMBL/GenBank/DDBJ whole genome shotgun (WGS) entry which is preliminary data.</text>
</comment>